<name>A0ABN4HW78_9BURK</name>
<sequence>MSITRINTFQALDDKVDALKEFLTALLPTILASPGCRSCQFLQDQTVPSRMVIIEVWDSIDAHHQSLQHVPRESIEEVKTMLAAPPVGAYYR</sequence>
<dbReference type="Proteomes" id="UP000063429">
    <property type="component" value="Chromosome"/>
</dbReference>
<reference evidence="3" key="1">
    <citation type="journal article" date="2015" name="Genome Announc.">
        <title>Complete Genome Sequence of Herbaspirillum hiltneri N3 (DSM 17495), Isolated from Surface-Sterilized Wheat Roots.</title>
        <authorList>
            <person name="Guizelini D."/>
            <person name="Saizaki P.M."/>
            <person name="Coimbra N.A."/>
            <person name="Weiss V.A."/>
            <person name="Faoro H."/>
            <person name="Sfeir M.Z."/>
            <person name="Baura V.A."/>
            <person name="Monteiro R.A."/>
            <person name="Chubatsu L.S."/>
            <person name="Souza E.M."/>
            <person name="Cruz L.M."/>
            <person name="Pedrosa F.O."/>
            <person name="Raittz R.T."/>
            <person name="Marchaukoski J.N."/>
            <person name="Steffens M.B."/>
        </authorList>
    </citation>
    <scope>NUCLEOTIDE SEQUENCE [LARGE SCALE GENOMIC DNA]</scope>
    <source>
        <strain evidence="3">N3</strain>
    </source>
</reference>
<proteinExistence type="predicted"/>
<organism evidence="2 3">
    <name type="scientific">Herbaspirillum hiltneri N3</name>
    <dbReference type="NCBI Taxonomy" id="1262470"/>
    <lineage>
        <taxon>Bacteria</taxon>
        <taxon>Pseudomonadati</taxon>
        <taxon>Pseudomonadota</taxon>
        <taxon>Betaproteobacteria</taxon>
        <taxon>Burkholderiales</taxon>
        <taxon>Oxalobacteraceae</taxon>
        <taxon>Herbaspirillum</taxon>
    </lineage>
</organism>
<keyword evidence="3" id="KW-1185">Reference proteome</keyword>
<dbReference type="SUPFAM" id="SSF54909">
    <property type="entry name" value="Dimeric alpha+beta barrel"/>
    <property type="match status" value="1"/>
</dbReference>
<evidence type="ECO:0000313" key="2">
    <source>
        <dbReference type="EMBL" id="AKZ63280.1"/>
    </source>
</evidence>
<accession>A0ABN4HW78</accession>
<dbReference type="PROSITE" id="PS51725">
    <property type="entry name" value="ABM"/>
    <property type="match status" value="1"/>
</dbReference>
<dbReference type="InterPro" id="IPR007138">
    <property type="entry name" value="ABM_dom"/>
</dbReference>
<evidence type="ECO:0000313" key="3">
    <source>
        <dbReference type="Proteomes" id="UP000063429"/>
    </source>
</evidence>
<dbReference type="EMBL" id="CP011409">
    <property type="protein sequence ID" value="AKZ63280.1"/>
    <property type="molecule type" value="Genomic_DNA"/>
</dbReference>
<dbReference type="Gene3D" id="3.30.70.100">
    <property type="match status" value="1"/>
</dbReference>
<feature type="domain" description="ABM" evidence="1">
    <location>
        <begin position="3"/>
        <end position="91"/>
    </location>
</feature>
<evidence type="ECO:0000259" key="1">
    <source>
        <dbReference type="PROSITE" id="PS51725"/>
    </source>
</evidence>
<protein>
    <recommendedName>
        <fullName evidence="1">ABM domain-containing protein</fullName>
    </recommendedName>
</protein>
<dbReference type="Pfam" id="PF03992">
    <property type="entry name" value="ABM"/>
    <property type="match status" value="1"/>
</dbReference>
<dbReference type="RefSeq" id="WP_053197711.1">
    <property type="nucleotide sequence ID" value="NZ_CP011409.1"/>
</dbReference>
<dbReference type="InterPro" id="IPR011008">
    <property type="entry name" value="Dimeric_a/b-barrel"/>
</dbReference>
<gene>
    <name evidence="2" type="ORF">F506_11900</name>
</gene>